<dbReference type="GO" id="GO:0036064">
    <property type="term" value="C:ciliary basal body"/>
    <property type="evidence" value="ECO:0007669"/>
    <property type="project" value="TreeGrafter"/>
</dbReference>
<dbReference type="InterPro" id="IPR055289">
    <property type="entry name" value="OFD1"/>
</dbReference>
<feature type="compositionally biased region" description="Polar residues" evidence="2">
    <location>
        <begin position="734"/>
        <end position="747"/>
    </location>
</feature>
<organism evidence="3 4">
    <name type="scientific">Ostreobium quekettii</name>
    <dbReference type="NCBI Taxonomy" id="121088"/>
    <lineage>
        <taxon>Eukaryota</taxon>
        <taxon>Viridiplantae</taxon>
        <taxon>Chlorophyta</taxon>
        <taxon>core chlorophytes</taxon>
        <taxon>Ulvophyceae</taxon>
        <taxon>TCBD clade</taxon>
        <taxon>Bryopsidales</taxon>
        <taxon>Ostreobineae</taxon>
        <taxon>Ostreobiaceae</taxon>
        <taxon>Ostreobium</taxon>
    </lineage>
</organism>
<evidence type="ECO:0000256" key="1">
    <source>
        <dbReference type="SAM" id="Coils"/>
    </source>
</evidence>
<feature type="compositionally biased region" description="Basic and acidic residues" evidence="2">
    <location>
        <begin position="32"/>
        <end position="44"/>
    </location>
</feature>
<name>A0A8S1JD97_9CHLO</name>
<dbReference type="PANTHER" id="PTHR39063">
    <property type="entry name" value="ORAL-FACIAL-DIGITAL SYNDROME 1 PROTEIN HOMOLOG"/>
    <property type="match status" value="1"/>
</dbReference>
<proteinExistence type="predicted"/>
<dbReference type="EMBL" id="CAJHUC010003041">
    <property type="protein sequence ID" value="CAD7705172.1"/>
    <property type="molecule type" value="Genomic_DNA"/>
</dbReference>
<feature type="region of interest" description="Disordered" evidence="2">
    <location>
        <begin position="367"/>
        <end position="393"/>
    </location>
</feature>
<dbReference type="PANTHER" id="PTHR39063:SF1">
    <property type="entry name" value="OFD1 CENTRIOLE AND CENTRIOLAR SATELLITE PROTEIN"/>
    <property type="match status" value="1"/>
</dbReference>
<gene>
    <name evidence="3" type="ORF">OSTQU699_LOCUS10527</name>
</gene>
<dbReference type="GO" id="GO:0005576">
    <property type="term" value="C:extracellular region"/>
    <property type="evidence" value="ECO:0007669"/>
    <property type="project" value="GOC"/>
</dbReference>
<keyword evidence="1" id="KW-0175">Coiled coil</keyword>
<comment type="caution">
    <text evidence="3">The sequence shown here is derived from an EMBL/GenBank/DDBJ whole genome shotgun (WGS) entry which is preliminary data.</text>
</comment>
<feature type="region of interest" description="Disordered" evidence="2">
    <location>
        <begin position="237"/>
        <end position="256"/>
    </location>
</feature>
<dbReference type="AlphaFoldDB" id="A0A8S1JD97"/>
<feature type="compositionally biased region" description="Basic and acidic residues" evidence="2">
    <location>
        <begin position="750"/>
        <end position="760"/>
    </location>
</feature>
<feature type="coiled-coil region" evidence="1">
    <location>
        <begin position="282"/>
        <end position="330"/>
    </location>
</feature>
<reference evidence="3" key="1">
    <citation type="submission" date="2020-12" db="EMBL/GenBank/DDBJ databases">
        <authorList>
            <person name="Iha C."/>
        </authorList>
    </citation>
    <scope>NUCLEOTIDE SEQUENCE</scope>
</reference>
<feature type="compositionally biased region" description="Polar residues" evidence="2">
    <location>
        <begin position="509"/>
        <end position="519"/>
    </location>
</feature>
<feature type="compositionally biased region" description="Polar residues" evidence="2">
    <location>
        <begin position="1009"/>
        <end position="1028"/>
    </location>
</feature>
<accession>A0A8S1JD97</accession>
<keyword evidence="4" id="KW-1185">Reference proteome</keyword>
<dbReference type="GO" id="GO:0060287">
    <property type="term" value="P:epithelial cilium movement involved in determination of left/right asymmetry"/>
    <property type="evidence" value="ECO:0007669"/>
    <property type="project" value="TreeGrafter"/>
</dbReference>
<feature type="coiled-coil region" evidence="1">
    <location>
        <begin position="52"/>
        <end position="104"/>
    </location>
</feature>
<feature type="region of interest" description="Disordered" evidence="2">
    <location>
        <begin position="499"/>
        <end position="519"/>
    </location>
</feature>
<evidence type="ECO:0000313" key="4">
    <source>
        <dbReference type="Proteomes" id="UP000708148"/>
    </source>
</evidence>
<evidence type="ECO:0000313" key="3">
    <source>
        <dbReference type="EMBL" id="CAD7705172.1"/>
    </source>
</evidence>
<feature type="region of interest" description="Disordered" evidence="2">
    <location>
        <begin position="609"/>
        <end position="672"/>
    </location>
</feature>
<feature type="region of interest" description="Disordered" evidence="2">
    <location>
        <begin position="945"/>
        <end position="1040"/>
    </location>
</feature>
<dbReference type="Proteomes" id="UP000708148">
    <property type="component" value="Unassembled WGS sequence"/>
</dbReference>
<protein>
    <submittedName>
        <fullName evidence="3">Uncharacterized protein</fullName>
    </submittedName>
</protein>
<sequence>MAVSGEFANDGNEAIEVSQREACPTDLGAQRDGTDRLHSSRTADVREQQCAADRLAHQRHELERVAQGHRQKIAVEEENIRKRREEFEQELQARQTAIRDHEQQVLDRERRLRSQEWDLQQQLTESGRAARRSRLEARCQVEKELAQQQSQVAADRLQIEEARLQLQRQASHEKAQLATCQDQLAKAQAMLSEERVKAAAHASREAGFAKQVEGLQAEVSRLRCDLAVAVGAITRQCPGRRPQVPPHDSASGALHGGDSHLQSLLLEIGQYKAVIVKSKSAIKRLDRTKSRLIDELDASQDREGYWKGRAEETEALLDEAIEARENAVGRVEELGFKLCQAEREMSETRVRLERACQELSILRHSASRSAASVAGNRSEATPAAAPSRAAAQPHLPRELHTLDRPFAAAPPIHPLQCPTRRGEHFVSSGRGMRHSSSFSELLPHRMDQLNREEESLALQLREFKRRVEAGRRASGRDISKLKRRAERCRRRADRRADNLGGDRVDIFSDTETPSSPSSVLTATSPLVACVHWPAGGHSHCTGPSLTEAIRRAVSRGRCLDGVDAEEHHHDPAQAKDEIDDDAIVRSTRDATEGPSCRAHNARGYTANDVAAAPSLQMMPSDRPTHDAPDGGREGFCVRKHGASAREGLQSHTWGSGGPNREKSLGTDAGVESAVDRRPEIKNSCESHAHSFAEMREVDGRVEERTNVEQRAHPLGQSQHEGGSPSVIRRELSNNGTLLNRTDTSSSAKVAGEERSEAADAEAHSVGVECGLRSSLPNSVLLHSRAEEVSTIRHRMAGTVHVEEGYQPTSGYRRLLPPLKETTETITAAGPHGAERLQHPDVISEKNASRNSEAALPDPVQGLSSEAAAPQRLTSTSPDGHGHCDLRLAPGANGKNPAGQHIPHFDVADSALLNFKVGCDPPSDAAPSSDGSRVAADTTQFEITRRDARGVLCQSEDAEKETDSHFDPGAMGNKPEEAPMETEQEDRDLRPKPSLPDVELLPLAKDALRHQNSGEFDSRISSRGSTGVSEPSFEAPEDRYF</sequence>
<evidence type="ECO:0000256" key="2">
    <source>
        <dbReference type="SAM" id="MobiDB-lite"/>
    </source>
</evidence>
<feature type="compositionally biased region" description="Basic and acidic residues" evidence="2">
    <location>
        <begin position="622"/>
        <end position="636"/>
    </location>
</feature>
<feature type="region of interest" description="Disordered" evidence="2">
    <location>
        <begin position="845"/>
        <end position="902"/>
    </location>
</feature>
<feature type="region of interest" description="Disordered" evidence="2">
    <location>
        <begin position="734"/>
        <end position="760"/>
    </location>
</feature>
<feature type="region of interest" description="Disordered" evidence="2">
    <location>
        <begin position="1"/>
        <end position="44"/>
    </location>
</feature>